<accession>A0ACC0BIH7</accession>
<comment type="caution">
    <text evidence="1">The sequence shown here is derived from an EMBL/GenBank/DDBJ whole genome shotgun (WGS) entry which is preliminary data.</text>
</comment>
<protein>
    <submittedName>
        <fullName evidence="1">Uncharacterized protein</fullName>
    </submittedName>
</protein>
<keyword evidence="2" id="KW-1185">Reference proteome</keyword>
<dbReference type="Proteomes" id="UP001060085">
    <property type="component" value="Linkage Group LG03"/>
</dbReference>
<sequence>MLIHQVNTIDDAFQLAYMIERRQKQPAKLFPSQVEEAINTRKFISDTSGTNFTAISANNKLNNGRKRGQMAESKRQDANLECFNCGLSGHYAWECPKKIYLHTVVEPNEEQEVEEGKKTDFFGRIEGLDDNDLEEEEEDTTILSTRLKRAKEEEKVKNEELAPGSSKTGPDLKQKTKDSKPRVSGAGFVQNWARFAAAQFFYYKYLGVNSILNWGSISCENIRRNVGLLAWAFQEQAWKFKFHQPSSS</sequence>
<evidence type="ECO:0000313" key="2">
    <source>
        <dbReference type="Proteomes" id="UP001060085"/>
    </source>
</evidence>
<gene>
    <name evidence="1" type="ORF">M9H77_12783</name>
</gene>
<proteinExistence type="predicted"/>
<reference evidence="2" key="1">
    <citation type="journal article" date="2023" name="Nat. Plants">
        <title>Single-cell RNA sequencing provides a high-resolution roadmap for understanding the multicellular compartmentation of specialized metabolism.</title>
        <authorList>
            <person name="Sun S."/>
            <person name="Shen X."/>
            <person name="Li Y."/>
            <person name="Li Y."/>
            <person name="Wang S."/>
            <person name="Li R."/>
            <person name="Zhang H."/>
            <person name="Shen G."/>
            <person name="Guo B."/>
            <person name="Wei J."/>
            <person name="Xu J."/>
            <person name="St-Pierre B."/>
            <person name="Chen S."/>
            <person name="Sun C."/>
        </authorList>
    </citation>
    <scope>NUCLEOTIDE SEQUENCE [LARGE SCALE GENOMIC DNA]</scope>
</reference>
<organism evidence="1 2">
    <name type="scientific">Catharanthus roseus</name>
    <name type="common">Madagascar periwinkle</name>
    <name type="synonym">Vinca rosea</name>
    <dbReference type="NCBI Taxonomy" id="4058"/>
    <lineage>
        <taxon>Eukaryota</taxon>
        <taxon>Viridiplantae</taxon>
        <taxon>Streptophyta</taxon>
        <taxon>Embryophyta</taxon>
        <taxon>Tracheophyta</taxon>
        <taxon>Spermatophyta</taxon>
        <taxon>Magnoliopsida</taxon>
        <taxon>eudicotyledons</taxon>
        <taxon>Gunneridae</taxon>
        <taxon>Pentapetalae</taxon>
        <taxon>asterids</taxon>
        <taxon>lamiids</taxon>
        <taxon>Gentianales</taxon>
        <taxon>Apocynaceae</taxon>
        <taxon>Rauvolfioideae</taxon>
        <taxon>Vinceae</taxon>
        <taxon>Catharanthinae</taxon>
        <taxon>Catharanthus</taxon>
    </lineage>
</organism>
<name>A0ACC0BIH7_CATRO</name>
<dbReference type="EMBL" id="CM044703">
    <property type="protein sequence ID" value="KAI5672419.1"/>
    <property type="molecule type" value="Genomic_DNA"/>
</dbReference>
<evidence type="ECO:0000313" key="1">
    <source>
        <dbReference type="EMBL" id="KAI5672419.1"/>
    </source>
</evidence>